<evidence type="ECO:0000313" key="2">
    <source>
        <dbReference type="Proteomes" id="UP000251485"/>
    </source>
</evidence>
<dbReference type="AlphaFoldDB" id="A0A2X2BUX2"/>
<dbReference type="EMBL" id="UAUE01000024">
    <property type="protein sequence ID" value="SPY98643.1"/>
    <property type="molecule type" value="Genomic_DNA"/>
</dbReference>
<reference evidence="1 2" key="1">
    <citation type="submission" date="2018-06" db="EMBL/GenBank/DDBJ databases">
        <authorList>
            <consortium name="Pathogen Informatics"/>
            <person name="Doyle S."/>
        </authorList>
    </citation>
    <scope>NUCLEOTIDE SEQUENCE [LARGE SCALE GENOMIC DNA]</scope>
    <source>
        <strain evidence="1 2">NCTC10975</strain>
    </source>
</reference>
<evidence type="ECO:0000313" key="1">
    <source>
        <dbReference type="EMBL" id="SPY98643.1"/>
    </source>
</evidence>
<proteinExistence type="predicted"/>
<sequence>MLYMKDGCPPILPLNSLKNALLSSENECHVFAPSFQGILANKKDSIMRFLSCFQP</sequence>
<accession>A0A2X2BUX2</accession>
<protein>
    <submittedName>
        <fullName evidence="1">Uncharacterized protein</fullName>
    </submittedName>
</protein>
<dbReference type="Proteomes" id="UP000251485">
    <property type="component" value="Unassembled WGS sequence"/>
</dbReference>
<gene>
    <name evidence="1" type="ORF">NCTC10975_03291</name>
</gene>
<name>A0A2X2BUX2_PROMI</name>
<organism evidence="1 2">
    <name type="scientific">Proteus mirabilis</name>
    <dbReference type="NCBI Taxonomy" id="584"/>
    <lineage>
        <taxon>Bacteria</taxon>
        <taxon>Pseudomonadati</taxon>
        <taxon>Pseudomonadota</taxon>
        <taxon>Gammaproteobacteria</taxon>
        <taxon>Enterobacterales</taxon>
        <taxon>Morganellaceae</taxon>
        <taxon>Proteus</taxon>
    </lineage>
</organism>